<dbReference type="KEGG" id="apln:108732576"/>
<evidence type="ECO:0000256" key="6">
    <source>
        <dbReference type="ARBA" id="ARBA00023002"/>
    </source>
</evidence>
<evidence type="ECO:0000256" key="13">
    <source>
        <dbReference type="SAM" id="Phobius"/>
    </source>
</evidence>
<evidence type="ECO:0000256" key="4">
    <source>
        <dbReference type="ARBA" id="ARBA00022857"/>
    </source>
</evidence>
<dbReference type="PRINTS" id="PR00081">
    <property type="entry name" value="GDHRDH"/>
</dbReference>
<dbReference type="PRINTS" id="PR00080">
    <property type="entry name" value="SDRFAMILY"/>
</dbReference>
<evidence type="ECO:0000313" key="15">
    <source>
        <dbReference type="RefSeq" id="XP_018318947.1"/>
    </source>
</evidence>
<keyword evidence="14" id="KW-1185">Reference proteome</keyword>
<feature type="transmembrane region" description="Helical" evidence="13">
    <location>
        <begin position="7"/>
        <end position="25"/>
    </location>
</feature>
<dbReference type="FunCoup" id="A0A1W4WER5">
    <property type="interactions" value="110"/>
</dbReference>
<evidence type="ECO:0000256" key="9">
    <source>
        <dbReference type="ARBA" id="ARBA00059620"/>
    </source>
</evidence>
<dbReference type="PANTHER" id="PTHR24322">
    <property type="entry name" value="PKSB"/>
    <property type="match status" value="1"/>
</dbReference>
<evidence type="ECO:0000256" key="7">
    <source>
        <dbReference type="ARBA" id="ARBA00023098"/>
    </source>
</evidence>
<protein>
    <recommendedName>
        <fullName evidence="10">Short-chain dehydrogenase/reductase 3</fullName>
    </recommendedName>
    <alternativeName>
        <fullName evidence="11">Retinal short-chain dehydrogenase/reductase 1</fullName>
    </alternativeName>
</protein>
<evidence type="ECO:0000256" key="3">
    <source>
        <dbReference type="ARBA" id="ARBA00022692"/>
    </source>
</evidence>
<evidence type="ECO:0000256" key="1">
    <source>
        <dbReference type="ARBA" id="ARBA00004141"/>
    </source>
</evidence>
<keyword evidence="7" id="KW-0443">Lipid metabolism</keyword>
<evidence type="ECO:0000256" key="10">
    <source>
        <dbReference type="ARBA" id="ARBA00068717"/>
    </source>
</evidence>
<evidence type="ECO:0000256" key="12">
    <source>
        <dbReference type="RuleBase" id="RU000363"/>
    </source>
</evidence>
<proteinExistence type="inferred from homology"/>
<name>A0A1W4WER5_AGRPL</name>
<dbReference type="CDD" id="cd05339">
    <property type="entry name" value="17beta-HSDXI-like_SDR_c"/>
    <property type="match status" value="1"/>
</dbReference>
<dbReference type="GO" id="GO:0052650">
    <property type="term" value="F:all-trans-retinol dehydrogenase (NADP+) activity"/>
    <property type="evidence" value="ECO:0007669"/>
    <property type="project" value="UniProtKB-ARBA"/>
</dbReference>
<keyword evidence="5 13" id="KW-1133">Transmembrane helix</keyword>
<dbReference type="AlphaFoldDB" id="A0A1W4WER5"/>
<dbReference type="SUPFAM" id="SSF51735">
    <property type="entry name" value="NAD(P)-binding Rossmann-fold domains"/>
    <property type="match status" value="1"/>
</dbReference>
<dbReference type="FunFam" id="3.40.50.720:FF:000131">
    <property type="entry name" value="Short-chain dehydrogenase/reductase 3"/>
    <property type="match status" value="1"/>
</dbReference>
<dbReference type="InterPro" id="IPR036291">
    <property type="entry name" value="NAD(P)-bd_dom_sf"/>
</dbReference>
<reference evidence="15" key="1">
    <citation type="submission" date="2025-08" db="UniProtKB">
        <authorList>
            <consortium name="RefSeq"/>
        </authorList>
    </citation>
    <scope>IDENTIFICATION</scope>
    <source>
        <tissue evidence="15">Entire body</tissue>
    </source>
</reference>
<comment type="similarity">
    <text evidence="2 12">Belongs to the short-chain dehydrogenases/reductases (SDR) family.</text>
</comment>
<dbReference type="InterPro" id="IPR002347">
    <property type="entry name" value="SDR_fam"/>
</dbReference>
<keyword evidence="4" id="KW-0521">NADP</keyword>
<dbReference type="GO" id="GO:0005811">
    <property type="term" value="C:lipid droplet"/>
    <property type="evidence" value="ECO:0007669"/>
    <property type="project" value="TreeGrafter"/>
</dbReference>
<comment type="subcellular location">
    <subcellularLocation>
        <location evidence="1">Membrane</location>
        <topology evidence="1">Multi-pass membrane protein</topology>
    </subcellularLocation>
</comment>
<accession>A0A1W4WER5</accession>
<dbReference type="InParanoid" id="A0A1W4WER5"/>
<keyword evidence="6" id="KW-0560">Oxidoreductase</keyword>
<evidence type="ECO:0000256" key="2">
    <source>
        <dbReference type="ARBA" id="ARBA00006484"/>
    </source>
</evidence>
<comment type="function">
    <text evidence="9">Catalyzes the reduction of all-trans-retinal to all-trans-retinol in the presence of NADPH.</text>
</comment>
<feature type="transmembrane region" description="Helical" evidence="13">
    <location>
        <begin position="106"/>
        <end position="128"/>
    </location>
</feature>
<sequence length="433" mass="48648">MFLTLGQYFELFVILVALVLTAVFLKNIGRIVQIAGIVTITVANLIINIIFGLVAGRRRHRRHKKRLNDFNNNAPNGSTIEDIPEEQEVKNQETDEMSTLEWLSSYIINVITTAWECMVLLVLSAYYVTETLILSVTPTAFRSQKSLKHKVVVITGGAGGVGQELAVRLATIKAKVVIWDVNEKAIENAQERFKKENLQIYSYVVDVTNKKSVEKTADVVKYEVGPVDVLINNAGIVSGNTFMDLPDDMIEKTFKVNVISHYWTIKAFLKDMIHRGKGHIVTVGSLTGLLGTYKCCDYSATKFATVGLHESLLTELKTHGHDNIHMTLVCPYFINTGMFDGCKPKNMAMLQPKDVAKRIVTAIRLEEVFVTIPSFARFALPLKHYIPAKLAWAMMFRLIQGPQAMMGMKSHQEEFTHEIVQKESNGGTDYLQF</sequence>
<feature type="transmembrane region" description="Helical" evidence="13">
    <location>
        <begin position="31"/>
        <end position="56"/>
    </location>
</feature>
<keyword evidence="3 13" id="KW-0812">Transmembrane</keyword>
<dbReference type="Gene3D" id="3.40.50.720">
    <property type="entry name" value="NAD(P)-binding Rossmann-like Domain"/>
    <property type="match status" value="1"/>
</dbReference>
<evidence type="ECO:0000313" key="14">
    <source>
        <dbReference type="Proteomes" id="UP000192223"/>
    </source>
</evidence>
<dbReference type="GeneID" id="108732576"/>
<dbReference type="GO" id="GO:0016020">
    <property type="term" value="C:membrane"/>
    <property type="evidence" value="ECO:0007669"/>
    <property type="project" value="UniProtKB-SubCell"/>
</dbReference>
<dbReference type="Pfam" id="PF00106">
    <property type="entry name" value="adh_short"/>
    <property type="match status" value="1"/>
</dbReference>
<dbReference type="Proteomes" id="UP000192223">
    <property type="component" value="Unplaced"/>
</dbReference>
<keyword evidence="8 13" id="KW-0472">Membrane</keyword>
<evidence type="ECO:0000256" key="11">
    <source>
        <dbReference type="ARBA" id="ARBA00082544"/>
    </source>
</evidence>
<dbReference type="RefSeq" id="XP_018318947.1">
    <property type="nucleotide sequence ID" value="XM_018463445.1"/>
</dbReference>
<organism evidence="14 15">
    <name type="scientific">Agrilus planipennis</name>
    <name type="common">Emerald ash borer</name>
    <name type="synonym">Agrilus marcopoli</name>
    <dbReference type="NCBI Taxonomy" id="224129"/>
    <lineage>
        <taxon>Eukaryota</taxon>
        <taxon>Metazoa</taxon>
        <taxon>Ecdysozoa</taxon>
        <taxon>Arthropoda</taxon>
        <taxon>Hexapoda</taxon>
        <taxon>Insecta</taxon>
        <taxon>Pterygota</taxon>
        <taxon>Neoptera</taxon>
        <taxon>Endopterygota</taxon>
        <taxon>Coleoptera</taxon>
        <taxon>Polyphaga</taxon>
        <taxon>Elateriformia</taxon>
        <taxon>Buprestoidea</taxon>
        <taxon>Buprestidae</taxon>
        <taxon>Agrilinae</taxon>
        <taxon>Agrilus</taxon>
    </lineage>
</organism>
<gene>
    <name evidence="15" type="primary">LOC108732576</name>
</gene>
<evidence type="ECO:0000256" key="5">
    <source>
        <dbReference type="ARBA" id="ARBA00022989"/>
    </source>
</evidence>
<evidence type="ECO:0000256" key="8">
    <source>
        <dbReference type="ARBA" id="ARBA00023136"/>
    </source>
</evidence>
<dbReference type="PANTHER" id="PTHR24322:SF729">
    <property type="entry name" value="MIP05442P"/>
    <property type="match status" value="1"/>
</dbReference>
<dbReference type="STRING" id="224129.A0A1W4WER5"/>
<dbReference type="OrthoDB" id="10253736at2759"/>